<dbReference type="InterPro" id="IPR029479">
    <property type="entry name" value="Nitroreductase"/>
</dbReference>
<name>A0ABM6T061_9ACTN</name>
<organism evidence="3 4">
    <name type="scientific">Streptomyces dengpaensis</name>
    <dbReference type="NCBI Taxonomy" id="2049881"/>
    <lineage>
        <taxon>Bacteria</taxon>
        <taxon>Bacillati</taxon>
        <taxon>Actinomycetota</taxon>
        <taxon>Actinomycetes</taxon>
        <taxon>Kitasatosporales</taxon>
        <taxon>Streptomycetaceae</taxon>
        <taxon>Streptomyces</taxon>
    </lineage>
</organism>
<dbReference type="Proteomes" id="UP000238413">
    <property type="component" value="Chromosome"/>
</dbReference>
<evidence type="ECO:0000313" key="4">
    <source>
        <dbReference type="Proteomes" id="UP000238413"/>
    </source>
</evidence>
<dbReference type="Gene3D" id="3.40.109.10">
    <property type="entry name" value="NADH Oxidase"/>
    <property type="match status" value="1"/>
</dbReference>
<proteinExistence type="predicted"/>
<keyword evidence="4" id="KW-1185">Reference proteome</keyword>
<feature type="compositionally biased region" description="Low complexity" evidence="1">
    <location>
        <begin position="10"/>
        <end position="25"/>
    </location>
</feature>
<feature type="region of interest" description="Disordered" evidence="1">
    <location>
        <begin position="1"/>
        <end position="25"/>
    </location>
</feature>
<evidence type="ECO:0000259" key="2">
    <source>
        <dbReference type="Pfam" id="PF00881"/>
    </source>
</evidence>
<reference evidence="3 4" key="1">
    <citation type="submission" date="2018-02" db="EMBL/GenBank/DDBJ databases">
        <title>Complete genome sequence of Streptomyces dengpaensis, the producer of angucyclines.</title>
        <authorList>
            <person name="Yumei L."/>
        </authorList>
    </citation>
    <scope>NUCLEOTIDE SEQUENCE [LARGE SCALE GENOMIC DNA]</scope>
    <source>
        <strain evidence="3 4">XZHG99</strain>
    </source>
</reference>
<feature type="domain" description="Nitroreductase" evidence="2">
    <location>
        <begin position="39"/>
        <end position="105"/>
    </location>
</feature>
<evidence type="ECO:0000256" key="1">
    <source>
        <dbReference type="SAM" id="MobiDB-lite"/>
    </source>
</evidence>
<accession>A0ABM6T061</accession>
<dbReference type="SUPFAM" id="SSF55469">
    <property type="entry name" value="FMN-dependent nitroreductase-like"/>
    <property type="match status" value="1"/>
</dbReference>
<protein>
    <recommendedName>
        <fullName evidence="2">Nitroreductase domain-containing protein</fullName>
    </recommendedName>
</protein>
<dbReference type="EMBL" id="CP026652">
    <property type="protein sequence ID" value="AVH60377.1"/>
    <property type="molecule type" value="Genomic_DNA"/>
</dbReference>
<dbReference type="InterPro" id="IPR000415">
    <property type="entry name" value="Nitroreductase-like"/>
</dbReference>
<sequence length="127" mass="14284">MSSRPPPHVVSPRVGPFADRPAARPPEAAVPIGFKTLLSERWSCRAYLPDQVPDDVIAEMFAITQRTASWCNTQPWQAYLTKGEATRRFAESLTEHARTHEQVSDLGMPAGYQRVYKERRRGAGYAL</sequence>
<evidence type="ECO:0000313" key="3">
    <source>
        <dbReference type="EMBL" id="AVH60377.1"/>
    </source>
</evidence>
<dbReference type="Pfam" id="PF00881">
    <property type="entry name" value="Nitroreductase"/>
    <property type="match status" value="1"/>
</dbReference>
<gene>
    <name evidence="3" type="ORF">C4B68_36440</name>
</gene>